<dbReference type="Gene3D" id="2.60.40.2360">
    <property type="entry name" value="Intracellular proteinase inhibitor BsuPI"/>
    <property type="match status" value="1"/>
</dbReference>
<dbReference type="InterPro" id="IPR038144">
    <property type="entry name" value="IPI"/>
</dbReference>
<protein>
    <recommendedName>
        <fullName evidence="1">Intracellular proteinase inhibitor BsuPI domain-containing protein</fullName>
    </recommendedName>
</protein>
<dbReference type="PROSITE" id="PS51257">
    <property type="entry name" value="PROKAR_LIPOPROTEIN"/>
    <property type="match status" value="1"/>
</dbReference>
<sequence>MKKLFFILFIGSMIGLVGCGQTVTSPTTESGEGEDAAVNKEWVVEAEAEQKDKDIIVTIHITNQMEEAVTLDFTSGQKYEIVVVNEEGSEVYRFSNEMMFTMALTSESFEVGETKTYQETINAEGWSTGTYTVYVDVTAAAINGEETSGDEQFKAQTELTIE</sequence>
<dbReference type="RefSeq" id="WP_368503737.1">
    <property type="nucleotide sequence ID" value="NZ_CP162551.1"/>
</dbReference>
<evidence type="ECO:0000313" key="2">
    <source>
        <dbReference type="EMBL" id="XDI36272.1"/>
    </source>
</evidence>
<evidence type="ECO:0000259" key="1">
    <source>
        <dbReference type="Pfam" id="PF12690"/>
    </source>
</evidence>
<dbReference type="AlphaFoldDB" id="A0AB39BR38"/>
<dbReference type="InterPro" id="IPR020481">
    <property type="entry name" value="Intracell_prot_inh_BsuPI"/>
</dbReference>
<dbReference type="Pfam" id="PF12690">
    <property type="entry name" value="BsuPI"/>
    <property type="match status" value="1"/>
</dbReference>
<organism evidence="2">
    <name type="scientific">Alkalihalophilus sp. As8PL</name>
    <dbReference type="NCBI Taxonomy" id="3237103"/>
    <lineage>
        <taxon>Bacteria</taxon>
        <taxon>Bacillati</taxon>
        <taxon>Bacillota</taxon>
        <taxon>Bacilli</taxon>
        <taxon>Bacillales</taxon>
        <taxon>Bacillaceae</taxon>
        <taxon>Alkalihalophilus</taxon>
    </lineage>
</organism>
<feature type="domain" description="Intracellular proteinase inhibitor BsuPI" evidence="1">
    <location>
        <begin position="43"/>
        <end position="140"/>
    </location>
</feature>
<dbReference type="EMBL" id="CP162551">
    <property type="protein sequence ID" value="XDI36272.1"/>
    <property type="molecule type" value="Genomic_DNA"/>
</dbReference>
<proteinExistence type="predicted"/>
<name>A0AB39BR38_9BACI</name>
<reference evidence="2" key="1">
    <citation type="submission" date="2024-07" db="EMBL/GenBank/DDBJ databases">
        <title>Identification and characteristics of an arsenic-resistant bacterial isolate, which belongs to a novel species.</title>
        <authorList>
            <person name="Juszczyk A."/>
            <person name="Kowalczyk A."/>
            <person name="Was K."/>
            <person name="Kosowicz W."/>
            <person name="Budzyn A."/>
            <person name="Latowski D."/>
        </authorList>
    </citation>
    <scope>NUCLEOTIDE SEQUENCE</scope>
    <source>
        <strain evidence="2">As8PL</strain>
    </source>
</reference>
<gene>
    <name evidence="2" type="ORF">AB3N04_16435</name>
</gene>
<accession>A0AB39BR38</accession>